<comment type="similarity">
    <text evidence="2">Belongs to the autoinducer-2 exporter (AI-2E) (TC 2.A.86) family.</text>
</comment>
<evidence type="ECO:0000256" key="5">
    <source>
        <dbReference type="ARBA" id="ARBA00023136"/>
    </source>
</evidence>
<dbReference type="GO" id="GO:0016020">
    <property type="term" value="C:membrane"/>
    <property type="evidence" value="ECO:0007669"/>
    <property type="project" value="UniProtKB-SubCell"/>
</dbReference>
<evidence type="ECO:0000256" key="6">
    <source>
        <dbReference type="SAM" id="Phobius"/>
    </source>
</evidence>
<dbReference type="EMBL" id="FXYG01000004">
    <property type="protein sequence ID" value="SMX46952.1"/>
    <property type="molecule type" value="Genomic_DNA"/>
</dbReference>
<feature type="transmembrane region" description="Helical" evidence="6">
    <location>
        <begin position="270"/>
        <end position="291"/>
    </location>
</feature>
<keyword evidence="4 6" id="KW-1133">Transmembrane helix</keyword>
<sequence>MATQPKADNQRAGKLGLTFWYQLVVLLFLTIASLVLASSVLIPLSFAILLFVLLTATSDRIHRIVILGHSVPKWMAHLGALCLILFGLLIILSILSSQAGLVSEAFPKYEERLSGILAKLVALVGNENYAAAQKALSQINLSGFAGSIIGSAGAFLSAFFLVLLYVPFMLVERLPMQTKIDLAISDPTLASKVRNVLHSTSASIQRYVGIKTFVSALTGFGSFLVMWAVGLDFAETWAVLAFLLNFIPTVGSIIGVALPSLVALVQFEEFSPFLMVLLGCGAVQFSVGNILEPTLLGKSLNLSPLMVILALTFWTAIWGIPGALMSVPITVCIMIILTHIPATRPIAILMSGDGRVGPKG</sequence>
<dbReference type="InterPro" id="IPR002549">
    <property type="entry name" value="AI-2E-like"/>
</dbReference>
<evidence type="ECO:0000256" key="4">
    <source>
        <dbReference type="ARBA" id="ARBA00022989"/>
    </source>
</evidence>
<evidence type="ECO:0000313" key="8">
    <source>
        <dbReference type="Proteomes" id="UP000202485"/>
    </source>
</evidence>
<reference evidence="8" key="1">
    <citation type="submission" date="2017-05" db="EMBL/GenBank/DDBJ databases">
        <authorList>
            <person name="Rodrigo-Torres L."/>
            <person name="Arahal R. D."/>
            <person name="Lucena T."/>
        </authorList>
    </citation>
    <scope>NUCLEOTIDE SEQUENCE [LARGE SCALE GENOMIC DNA]</scope>
    <source>
        <strain evidence="8">CECT 8715</strain>
    </source>
</reference>
<proteinExistence type="inferred from homology"/>
<name>A0A238KXL2_9RHOB</name>
<feature type="transmembrane region" description="Helical" evidence="6">
    <location>
        <begin position="144"/>
        <end position="166"/>
    </location>
</feature>
<evidence type="ECO:0000256" key="2">
    <source>
        <dbReference type="ARBA" id="ARBA00009773"/>
    </source>
</evidence>
<dbReference type="Pfam" id="PF01594">
    <property type="entry name" value="AI-2E_transport"/>
    <property type="match status" value="1"/>
</dbReference>
<feature type="transmembrane region" description="Helical" evidence="6">
    <location>
        <begin position="213"/>
        <end position="231"/>
    </location>
</feature>
<feature type="transmembrane region" description="Helical" evidence="6">
    <location>
        <begin position="237"/>
        <end position="258"/>
    </location>
</feature>
<keyword evidence="5 6" id="KW-0472">Membrane</keyword>
<dbReference type="PANTHER" id="PTHR21716">
    <property type="entry name" value="TRANSMEMBRANE PROTEIN"/>
    <property type="match status" value="1"/>
</dbReference>
<dbReference type="RefSeq" id="WP_176432501.1">
    <property type="nucleotide sequence ID" value="NZ_FXYG01000004.1"/>
</dbReference>
<protein>
    <submittedName>
        <fullName evidence="7">AI-2 transport protein TqsA</fullName>
    </submittedName>
</protein>
<dbReference type="GO" id="GO:0055085">
    <property type="term" value="P:transmembrane transport"/>
    <property type="evidence" value="ECO:0007669"/>
    <property type="project" value="TreeGrafter"/>
</dbReference>
<evidence type="ECO:0000313" key="7">
    <source>
        <dbReference type="EMBL" id="SMX46952.1"/>
    </source>
</evidence>
<comment type="subcellular location">
    <subcellularLocation>
        <location evidence="1">Membrane</location>
        <topology evidence="1">Multi-pass membrane protein</topology>
    </subcellularLocation>
</comment>
<dbReference type="AlphaFoldDB" id="A0A238KXL2"/>
<evidence type="ECO:0000256" key="1">
    <source>
        <dbReference type="ARBA" id="ARBA00004141"/>
    </source>
</evidence>
<feature type="transmembrane region" description="Helical" evidence="6">
    <location>
        <begin position="74"/>
        <end position="95"/>
    </location>
</feature>
<accession>A0A238KXL2</accession>
<feature type="transmembrane region" description="Helical" evidence="6">
    <location>
        <begin position="20"/>
        <end position="53"/>
    </location>
</feature>
<gene>
    <name evidence="7" type="primary">tqsA_3</name>
    <name evidence="7" type="ORF">RUA8715_02941</name>
</gene>
<organism evidence="7 8">
    <name type="scientific">Ruegeria arenilitoris</name>
    <dbReference type="NCBI Taxonomy" id="1173585"/>
    <lineage>
        <taxon>Bacteria</taxon>
        <taxon>Pseudomonadati</taxon>
        <taxon>Pseudomonadota</taxon>
        <taxon>Alphaproteobacteria</taxon>
        <taxon>Rhodobacterales</taxon>
        <taxon>Roseobacteraceae</taxon>
        <taxon>Ruegeria</taxon>
    </lineage>
</organism>
<keyword evidence="3 6" id="KW-0812">Transmembrane</keyword>
<dbReference type="PANTHER" id="PTHR21716:SF64">
    <property type="entry name" value="AI-2 TRANSPORT PROTEIN TQSA"/>
    <property type="match status" value="1"/>
</dbReference>
<keyword evidence="8" id="KW-1185">Reference proteome</keyword>
<dbReference type="Proteomes" id="UP000202485">
    <property type="component" value="Unassembled WGS sequence"/>
</dbReference>
<feature type="transmembrane region" description="Helical" evidence="6">
    <location>
        <begin position="311"/>
        <end position="337"/>
    </location>
</feature>
<evidence type="ECO:0000256" key="3">
    <source>
        <dbReference type="ARBA" id="ARBA00022692"/>
    </source>
</evidence>